<feature type="transmembrane region" description="Helical" evidence="8">
    <location>
        <begin position="298"/>
        <end position="320"/>
    </location>
</feature>
<evidence type="ECO:0000313" key="10">
    <source>
        <dbReference type="EMBL" id="SER23033.1"/>
    </source>
</evidence>
<dbReference type="STRING" id="1036181.SAMN05421756_110135"/>
<evidence type="ECO:0000256" key="2">
    <source>
        <dbReference type="ARBA" id="ARBA00022448"/>
    </source>
</evidence>
<dbReference type="GO" id="GO:0030395">
    <property type="term" value="F:lactose binding"/>
    <property type="evidence" value="ECO:0007669"/>
    <property type="project" value="TreeGrafter"/>
</dbReference>
<gene>
    <name evidence="10" type="ORF">SAMN05421756_110135</name>
</gene>
<feature type="transmembrane region" description="Helical" evidence="8">
    <location>
        <begin position="159"/>
        <end position="177"/>
    </location>
</feature>
<dbReference type="PROSITE" id="PS50850">
    <property type="entry name" value="MFS"/>
    <property type="match status" value="1"/>
</dbReference>
<feature type="transmembrane region" description="Helical" evidence="8">
    <location>
        <begin position="135"/>
        <end position="153"/>
    </location>
</feature>
<evidence type="ECO:0000256" key="1">
    <source>
        <dbReference type="ARBA" id="ARBA00004429"/>
    </source>
</evidence>
<sequence>MTPDALHEGRRLRLLYASVGGGIGTLLPYLVLYLTGRGLSPAAAGLVSGLMSGVGVGVIALWGRLADGRLGVVRALRWSFVLSALTALALLGAGSSPVAVVVCALLLAAARAPGEALSDALAVRTRTGAADYGRIRMWASAGFALTVGVGGLVLQRTGLWLVLPAYAATCVVAALGTRGMSAAASVTTGPAAPAADAPASAARLLPPRVLVLLAGVLVFGVAMATSFTVLPLRIVDVGGAVAVVGAASVVGALAEIPLMHRSSWLAAHMGGRPAVLLGGVMFAVALVGYGAVSDAWGLVAVSALRGGGYALVYVGLVVSVRRAFPADLQARGQALLQTVLMGVAPIAGASLGGLAYGRVAPVLLFGAAGVLALLGTALACSRWAGAAATPGRAVTQVGA</sequence>
<dbReference type="InterPro" id="IPR036259">
    <property type="entry name" value="MFS_trans_sf"/>
</dbReference>
<evidence type="ECO:0000256" key="5">
    <source>
        <dbReference type="ARBA" id="ARBA00022692"/>
    </source>
</evidence>
<feature type="domain" description="Major facilitator superfamily (MFS) profile" evidence="9">
    <location>
        <begin position="208"/>
        <end position="399"/>
    </location>
</feature>
<keyword evidence="3" id="KW-1003">Cell membrane</keyword>
<feature type="transmembrane region" description="Helical" evidence="8">
    <location>
        <begin position="209"/>
        <end position="228"/>
    </location>
</feature>
<reference evidence="11" key="1">
    <citation type="submission" date="2016-10" db="EMBL/GenBank/DDBJ databases">
        <authorList>
            <person name="Varghese N."/>
            <person name="Submissions S."/>
        </authorList>
    </citation>
    <scope>NUCLEOTIDE SEQUENCE [LARGE SCALE GENOMIC DNA]</scope>
    <source>
        <strain evidence="11">CGMCC 4.6856</strain>
    </source>
</reference>
<dbReference type="PANTHER" id="PTHR23522">
    <property type="entry name" value="BLL5896 PROTEIN"/>
    <property type="match status" value="1"/>
</dbReference>
<feature type="transmembrane region" description="Helical" evidence="8">
    <location>
        <begin position="234"/>
        <end position="254"/>
    </location>
</feature>
<dbReference type="GO" id="GO:0005886">
    <property type="term" value="C:plasma membrane"/>
    <property type="evidence" value="ECO:0007669"/>
    <property type="project" value="UniProtKB-SubCell"/>
</dbReference>
<evidence type="ECO:0000256" key="6">
    <source>
        <dbReference type="ARBA" id="ARBA00022989"/>
    </source>
</evidence>
<proteinExistence type="predicted"/>
<keyword evidence="6 8" id="KW-1133">Transmembrane helix</keyword>
<organism evidence="10 11">
    <name type="scientific">Microlunatus flavus</name>
    <dbReference type="NCBI Taxonomy" id="1036181"/>
    <lineage>
        <taxon>Bacteria</taxon>
        <taxon>Bacillati</taxon>
        <taxon>Actinomycetota</taxon>
        <taxon>Actinomycetes</taxon>
        <taxon>Propionibacteriales</taxon>
        <taxon>Propionibacteriaceae</taxon>
        <taxon>Microlunatus</taxon>
    </lineage>
</organism>
<dbReference type="GO" id="GO:0015528">
    <property type="term" value="F:lactose:proton symporter activity"/>
    <property type="evidence" value="ECO:0007669"/>
    <property type="project" value="TreeGrafter"/>
</dbReference>
<keyword evidence="11" id="KW-1185">Reference proteome</keyword>
<feature type="transmembrane region" description="Helical" evidence="8">
    <location>
        <begin position="42"/>
        <end position="63"/>
    </location>
</feature>
<accession>A0A1H9MIR6</accession>
<evidence type="ECO:0000256" key="4">
    <source>
        <dbReference type="ARBA" id="ARBA00022519"/>
    </source>
</evidence>
<evidence type="ECO:0000256" key="3">
    <source>
        <dbReference type="ARBA" id="ARBA00022475"/>
    </source>
</evidence>
<dbReference type="Pfam" id="PF12832">
    <property type="entry name" value="MFS_1_like"/>
    <property type="match status" value="1"/>
</dbReference>
<keyword evidence="5 8" id="KW-0812">Transmembrane</keyword>
<evidence type="ECO:0000256" key="7">
    <source>
        <dbReference type="ARBA" id="ARBA00023136"/>
    </source>
</evidence>
<evidence type="ECO:0000313" key="11">
    <source>
        <dbReference type="Proteomes" id="UP000198504"/>
    </source>
</evidence>
<dbReference type="InterPro" id="IPR020846">
    <property type="entry name" value="MFS_dom"/>
</dbReference>
<dbReference type="Gene3D" id="1.20.1250.20">
    <property type="entry name" value="MFS general substrate transporter like domains"/>
    <property type="match status" value="2"/>
</dbReference>
<dbReference type="EMBL" id="FOFA01000010">
    <property type="protein sequence ID" value="SER23033.1"/>
    <property type="molecule type" value="Genomic_DNA"/>
</dbReference>
<comment type="subcellular location">
    <subcellularLocation>
        <location evidence="1">Cell inner membrane</location>
        <topology evidence="1">Multi-pass membrane protein</topology>
    </subcellularLocation>
</comment>
<keyword evidence="4" id="KW-0997">Cell inner membrane</keyword>
<feature type="transmembrane region" description="Helical" evidence="8">
    <location>
        <begin position="274"/>
        <end position="292"/>
    </location>
</feature>
<feature type="transmembrane region" description="Helical" evidence="8">
    <location>
        <begin position="12"/>
        <end position="36"/>
    </location>
</feature>
<evidence type="ECO:0000259" key="9">
    <source>
        <dbReference type="PROSITE" id="PS50850"/>
    </source>
</evidence>
<feature type="transmembrane region" description="Helical" evidence="8">
    <location>
        <begin position="98"/>
        <end position="114"/>
    </location>
</feature>
<feature type="transmembrane region" description="Helical" evidence="8">
    <location>
        <begin position="362"/>
        <end position="380"/>
    </location>
</feature>
<keyword evidence="2" id="KW-0813">Transport</keyword>
<name>A0A1H9MIR6_9ACTN</name>
<dbReference type="Proteomes" id="UP000198504">
    <property type="component" value="Unassembled WGS sequence"/>
</dbReference>
<dbReference type="InterPro" id="IPR024989">
    <property type="entry name" value="MFS_assoc_dom"/>
</dbReference>
<evidence type="ECO:0000256" key="8">
    <source>
        <dbReference type="SAM" id="Phobius"/>
    </source>
</evidence>
<keyword evidence="7 8" id="KW-0472">Membrane</keyword>
<dbReference type="PANTHER" id="PTHR23522:SF10">
    <property type="entry name" value="3-PHENYLPROPIONIC ACID TRANSPORTER-RELATED"/>
    <property type="match status" value="1"/>
</dbReference>
<dbReference type="RefSeq" id="WP_170854233.1">
    <property type="nucleotide sequence ID" value="NZ_FOFA01000010.1"/>
</dbReference>
<feature type="transmembrane region" description="Helical" evidence="8">
    <location>
        <begin position="332"/>
        <end position="356"/>
    </location>
</feature>
<protein>
    <submittedName>
        <fullName evidence="10">MFS_1 like family protein</fullName>
    </submittedName>
</protein>
<dbReference type="AlphaFoldDB" id="A0A1H9MIR6"/>
<dbReference type="SUPFAM" id="SSF103473">
    <property type="entry name" value="MFS general substrate transporter"/>
    <property type="match status" value="1"/>
</dbReference>